<gene>
    <name evidence="3" type="ORF">Cgig2_022774</name>
</gene>
<protein>
    <submittedName>
        <fullName evidence="3">Uncharacterized protein</fullName>
    </submittedName>
</protein>
<evidence type="ECO:0000313" key="3">
    <source>
        <dbReference type="EMBL" id="KAJ8440918.1"/>
    </source>
</evidence>
<organism evidence="3 4">
    <name type="scientific">Carnegiea gigantea</name>
    <dbReference type="NCBI Taxonomy" id="171969"/>
    <lineage>
        <taxon>Eukaryota</taxon>
        <taxon>Viridiplantae</taxon>
        <taxon>Streptophyta</taxon>
        <taxon>Embryophyta</taxon>
        <taxon>Tracheophyta</taxon>
        <taxon>Spermatophyta</taxon>
        <taxon>Magnoliopsida</taxon>
        <taxon>eudicotyledons</taxon>
        <taxon>Gunneridae</taxon>
        <taxon>Pentapetalae</taxon>
        <taxon>Caryophyllales</taxon>
        <taxon>Cactineae</taxon>
        <taxon>Cactaceae</taxon>
        <taxon>Cactoideae</taxon>
        <taxon>Echinocereeae</taxon>
        <taxon>Carnegiea</taxon>
    </lineage>
</organism>
<dbReference type="AlphaFoldDB" id="A0A9Q1KCN4"/>
<keyword evidence="2" id="KW-1133">Transmembrane helix</keyword>
<feature type="region of interest" description="Disordered" evidence="1">
    <location>
        <begin position="1"/>
        <end position="113"/>
    </location>
</feature>
<sequence>MQLSSLARENKILREELRKTRKTGTESKQENKDDDEKELSCVMDDPAIGISTEVSATEQLGETPTSAAANNQVNEPSDQKMTDEIEAAASSLSDDATASDDTRTPKNEGKGNAKHRNMSYIFAAILVLVLSILAMNINWQNASSKMRHHFS</sequence>
<reference evidence="3" key="1">
    <citation type="submission" date="2022-04" db="EMBL/GenBank/DDBJ databases">
        <title>Carnegiea gigantea Genome sequencing and assembly v2.</title>
        <authorList>
            <person name="Copetti D."/>
            <person name="Sanderson M.J."/>
            <person name="Burquez A."/>
            <person name="Wojciechowski M.F."/>
        </authorList>
    </citation>
    <scope>NUCLEOTIDE SEQUENCE</scope>
    <source>
        <strain evidence="3">SGP5-SGP5p</strain>
        <tissue evidence="3">Aerial part</tissue>
    </source>
</reference>
<feature type="compositionally biased region" description="Basic and acidic residues" evidence="1">
    <location>
        <begin position="100"/>
        <end position="111"/>
    </location>
</feature>
<keyword evidence="4" id="KW-1185">Reference proteome</keyword>
<keyword evidence="2" id="KW-0812">Transmembrane</keyword>
<dbReference type="InterPro" id="IPR039976">
    <property type="entry name" value="WIT1/WIT2"/>
</dbReference>
<evidence type="ECO:0000256" key="1">
    <source>
        <dbReference type="SAM" id="MobiDB-lite"/>
    </source>
</evidence>
<feature type="compositionally biased region" description="Basic and acidic residues" evidence="1">
    <location>
        <begin position="8"/>
        <end position="31"/>
    </location>
</feature>
<accession>A0A9Q1KCN4</accession>
<evidence type="ECO:0000313" key="4">
    <source>
        <dbReference type="Proteomes" id="UP001153076"/>
    </source>
</evidence>
<feature type="compositionally biased region" description="Polar residues" evidence="1">
    <location>
        <begin position="52"/>
        <end position="76"/>
    </location>
</feature>
<dbReference type="PANTHER" id="PTHR35705:SF2">
    <property type="entry name" value="WPP DOMAIN-INTERACTING TAIL-ANCHORED PROTEIN 2"/>
    <property type="match status" value="1"/>
</dbReference>
<comment type="caution">
    <text evidence="3">The sequence shown here is derived from an EMBL/GenBank/DDBJ whole genome shotgun (WGS) entry which is preliminary data.</text>
</comment>
<proteinExistence type="predicted"/>
<dbReference type="Proteomes" id="UP001153076">
    <property type="component" value="Unassembled WGS sequence"/>
</dbReference>
<feature type="transmembrane region" description="Helical" evidence="2">
    <location>
        <begin position="120"/>
        <end position="139"/>
    </location>
</feature>
<name>A0A9Q1KCN4_9CARY</name>
<keyword evidence="2" id="KW-0472">Membrane</keyword>
<evidence type="ECO:0000256" key="2">
    <source>
        <dbReference type="SAM" id="Phobius"/>
    </source>
</evidence>
<dbReference type="EMBL" id="JAKOGI010000182">
    <property type="protein sequence ID" value="KAJ8440918.1"/>
    <property type="molecule type" value="Genomic_DNA"/>
</dbReference>
<feature type="compositionally biased region" description="Low complexity" evidence="1">
    <location>
        <begin position="87"/>
        <end position="96"/>
    </location>
</feature>
<dbReference type="PANTHER" id="PTHR35705">
    <property type="entry name" value="WPP DOMAIN-INTERACTING TAIL-ANCHORED PROTEIN 1"/>
    <property type="match status" value="1"/>
</dbReference>